<dbReference type="RefSeq" id="WP_211945058.1">
    <property type="nucleotide sequence ID" value="NZ_CAJPUY010000001.1"/>
</dbReference>
<keyword evidence="7" id="KW-1185">Reference proteome</keyword>
<dbReference type="InterPro" id="IPR038488">
    <property type="entry name" value="Integrase_DNA-bd_sf"/>
</dbReference>
<reference evidence="6" key="1">
    <citation type="submission" date="2021-03" db="EMBL/GenBank/DDBJ databases">
        <authorList>
            <person name="Peeters C."/>
        </authorList>
    </citation>
    <scope>NUCLEOTIDE SEQUENCE</scope>
    <source>
        <strain evidence="6">LMG 31506</strain>
    </source>
</reference>
<dbReference type="PANTHER" id="PTHR30629:SF2">
    <property type="entry name" value="PROPHAGE INTEGRASE INTS-RELATED"/>
    <property type="match status" value="1"/>
</dbReference>
<accession>A0A916N173</accession>
<evidence type="ECO:0000313" key="6">
    <source>
        <dbReference type="EMBL" id="CAG2126523.1"/>
    </source>
</evidence>
<evidence type="ECO:0000256" key="2">
    <source>
        <dbReference type="ARBA" id="ARBA00022908"/>
    </source>
</evidence>
<evidence type="ECO:0000256" key="4">
    <source>
        <dbReference type="ARBA" id="ARBA00023172"/>
    </source>
</evidence>
<protein>
    <submittedName>
        <fullName evidence="6">Tyrosine recombinase XerC</fullName>
    </submittedName>
</protein>
<dbReference type="Gene3D" id="1.10.150.130">
    <property type="match status" value="1"/>
</dbReference>
<comment type="caution">
    <text evidence="6">The sequence shown here is derived from an EMBL/GenBank/DDBJ whole genome shotgun (WGS) entry which is preliminary data.</text>
</comment>
<dbReference type="InterPro" id="IPR050808">
    <property type="entry name" value="Phage_Integrase"/>
</dbReference>
<dbReference type="InterPro" id="IPR025166">
    <property type="entry name" value="Integrase_DNA_bind_dom"/>
</dbReference>
<dbReference type="GO" id="GO:0003677">
    <property type="term" value="F:DNA binding"/>
    <property type="evidence" value="ECO:0007669"/>
    <property type="project" value="UniProtKB-KW"/>
</dbReference>
<name>A0A916N173_9BURK</name>
<gene>
    <name evidence="6" type="primary">xerC_1</name>
    <name evidence="6" type="ORF">LMG31506_00007</name>
</gene>
<feature type="domain" description="Tyr recombinase" evidence="5">
    <location>
        <begin position="228"/>
        <end position="434"/>
    </location>
</feature>
<keyword evidence="2" id="KW-0229">DNA integration</keyword>
<evidence type="ECO:0000256" key="1">
    <source>
        <dbReference type="ARBA" id="ARBA00008857"/>
    </source>
</evidence>
<dbReference type="InterPro" id="IPR010998">
    <property type="entry name" value="Integrase_recombinase_N"/>
</dbReference>
<evidence type="ECO:0000256" key="3">
    <source>
        <dbReference type="ARBA" id="ARBA00023125"/>
    </source>
</evidence>
<dbReference type="CDD" id="cd00796">
    <property type="entry name" value="INT_Rci_Hp1_C"/>
    <property type="match status" value="1"/>
</dbReference>
<dbReference type="Pfam" id="PF00589">
    <property type="entry name" value="Phage_integrase"/>
    <property type="match status" value="1"/>
</dbReference>
<keyword evidence="4" id="KW-0233">DNA recombination</keyword>
<dbReference type="Gene3D" id="1.10.443.10">
    <property type="entry name" value="Intergrase catalytic core"/>
    <property type="match status" value="1"/>
</dbReference>
<dbReference type="Gene3D" id="3.30.160.390">
    <property type="entry name" value="Integrase, DNA-binding domain"/>
    <property type="match status" value="1"/>
</dbReference>
<dbReference type="PANTHER" id="PTHR30629">
    <property type="entry name" value="PROPHAGE INTEGRASE"/>
    <property type="match status" value="1"/>
</dbReference>
<comment type="similarity">
    <text evidence="1">Belongs to the 'phage' integrase family.</text>
</comment>
<dbReference type="GO" id="GO:0015074">
    <property type="term" value="P:DNA integration"/>
    <property type="evidence" value="ECO:0007669"/>
    <property type="project" value="UniProtKB-KW"/>
</dbReference>
<dbReference type="GO" id="GO:0006310">
    <property type="term" value="P:DNA recombination"/>
    <property type="evidence" value="ECO:0007669"/>
    <property type="project" value="UniProtKB-KW"/>
</dbReference>
<dbReference type="Pfam" id="PF13356">
    <property type="entry name" value="Arm-DNA-bind_3"/>
    <property type="match status" value="1"/>
</dbReference>
<evidence type="ECO:0000259" key="5">
    <source>
        <dbReference type="PROSITE" id="PS51898"/>
    </source>
</evidence>
<dbReference type="PROSITE" id="PS51898">
    <property type="entry name" value="TYR_RECOMBINASE"/>
    <property type="match status" value="1"/>
</dbReference>
<keyword evidence="3" id="KW-0238">DNA-binding</keyword>
<dbReference type="InterPro" id="IPR013762">
    <property type="entry name" value="Integrase-like_cat_sf"/>
</dbReference>
<dbReference type="InterPro" id="IPR002104">
    <property type="entry name" value="Integrase_catalytic"/>
</dbReference>
<dbReference type="SUPFAM" id="SSF56349">
    <property type="entry name" value="DNA breaking-rejoining enzymes"/>
    <property type="match status" value="1"/>
</dbReference>
<sequence>MAKTRTYIDRDFCRSLKATGVEQNYADSKLRGFAVRVSAEGTISFIQHYLKPGKTVKGKQQQGKLTVGHFPAIEAEAARVKALDDLKEAITKRDPVTVQQEKQAKRDAEALATSTRTIGWFIDKHFETWECAHAKTGKDRVQTLRASFKPYLDMPLVEFNVGHAEDWITTMHSVVVRHGKRKGLIGLANGTINRNLGILSCMFTLAWKKKFIAVHPLYRAGLHKPEPLRKRVLTLEEVQRLFDALYRAEEAARAKRDRGNARNLARGYPLLPDLRLVPYTSPMIPMVIWARETGERQQEMRLTKWSAVFLEAPRPFVIVEAETCKTEKERIVYLSAEAIHVLTLWRTQSTGEYVFPNRAGTGPIGTIRKAWKTILADAGVADFDWRDFRHDFASQMVMRGVPLKAVGDLLGHEDPKMTQRYATFAPDHLADTVARLDAGRTVSERTRLPLPLDLLGHEEPKVTQRYATFAPDHLADTLERLDAGRAVSERTRRSLPPQ</sequence>
<dbReference type="Proteomes" id="UP000672934">
    <property type="component" value="Unassembled WGS sequence"/>
</dbReference>
<dbReference type="EMBL" id="CAJPUY010000001">
    <property type="protein sequence ID" value="CAG2126523.1"/>
    <property type="molecule type" value="Genomic_DNA"/>
</dbReference>
<dbReference type="InterPro" id="IPR011010">
    <property type="entry name" value="DNA_brk_join_enz"/>
</dbReference>
<evidence type="ECO:0000313" key="7">
    <source>
        <dbReference type="Proteomes" id="UP000672934"/>
    </source>
</evidence>
<organism evidence="6 7">
    <name type="scientific">Cupriavidus yeoncheonensis</name>
    <dbReference type="NCBI Taxonomy" id="1462994"/>
    <lineage>
        <taxon>Bacteria</taxon>
        <taxon>Pseudomonadati</taxon>
        <taxon>Pseudomonadota</taxon>
        <taxon>Betaproteobacteria</taxon>
        <taxon>Burkholderiales</taxon>
        <taxon>Burkholderiaceae</taxon>
        <taxon>Cupriavidus</taxon>
    </lineage>
</organism>
<dbReference type="AlphaFoldDB" id="A0A916N173"/>
<proteinExistence type="inferred from homology"/>